<accession>A0A915IUT4</accession>
<keyword evidence="1" id="KW-1185">Reference proteome</keyword>
<dbReference type="WBParaSite" id="nRc.2.0.1.t17954-RA">
    <property type="protein sequence ID" value="nRc.2.0.1.t17954-RA"/>
    <property type="gene ID" value="nRc.2.0.1.g17954"/>
</dbReference>
<organism evidence="1 2">
    <name type="scientific">Romanomermis culicivorax</name>
    <name type="common">Nematode worm</name>
    <dbReference type="NCBI Taxonomy" id="13658"/>
    <lineage>
        <taxon>Eukaryota</taxon>
        <taxon>Metazoa</taxon>
        <taxon>Ecdysozoa</taxon>
        <taxon>Nematoda</taxon>
        <taxon>Enoplea</taxon>
        <taxon>Dorylaimia</taxon>
        <taxon>Mermithida</taxon>
        <taxon>Mermithoidea</taxon>
        <taxon>Mermithidae</taxon>
        <taxon>Romanomermis</taxon>
    </lineage>
</organism>
<name>A0A915IUT4_ROMCU</name>
<dbReference type="AlphaFoldDB" id="A0A915IUT4"/>
<dbReference type="Proteomes" id="UP000887565">
    <property type="component" value="Unplaced"/>
</dbReference>
<evidence type="ECO:0000313" key="1">
    <source>
        <dbReference type="Proteomes" id="UP000887565"/>
    </source>
</evidence>
<evidence type="ECO:0000313" key="2">
    <source>
        <dbReference type="WBParaSite" id="nRc.2.0.1.t17954-RA"/>
    </source>
</evidence>
<protein>
    <submittedName>
        <fullName evidence="2">Uncharacterized protein</fullName>
    </submittedName>
</protein>
<sequence>MKDYGLVEQFESTARPNHFYFLQKNNSVKLADGSTTDNYQCINCDKLGDEKGRTKVKNNRIISNPEVGQNHLCVPMDAVTIRTLTCTRKMIKVAENETKPIRAYRDLLRSTVEVDDLLLCTVCIQR</sequence>
<reference evidence="2" key="1">
    <citation type="submission" date="2022-11" db="UniProtKB">
        <authorList>
            <consortium name="WormBaseParasite"/>
        </authorList>
    </citation>
    <scope>IDENTIFICATION</scope>
</reference>
<proteinExistence type="predicted"/>